<dbReference type="Gene3D" id="3.90.226.10">
    <property type="entry name" value="2-enoyl-CoA Hydratase, Chain A, domain 1"/>
    <property type="match status" value="1"/>
</dbReference>
<dbReference type="Gene3D" id="2.30.42.10">
    <property type="match status" value="1"/>
</dbReference>
<feature type="domain" description="Peptidase S41 N-terminal" evidence="2">
    <location>
        <begin position="35"/>
        <end position="85"/>
    </location>
</feature>
<dbReference type="InterPro" id="IPR041613">
    <property type="entry name" value="Pept_S41_N"/>
</dbReference>
<dbReference type="InterPro" id="IPR036034">
    <property type="entry name" value="PDZ_sf"/>
</dbReference>
<dbReference type="Pfam" id="PF17820">
    <property type="entry name" value="PDZ_6"/>
    <property type="match status" value="1"/>
</dbReference>
<comment type="caution">
    <text evidence="3">The sequence shown here is derived from an EMBL/GenBank/DDBJ whole genome shotgun (WGS) entry which is preliminary data.</text>
</comment>
<dbReference type="AlphaFoldDB" id="A0A9D2ZVH0"/>
<dbReference type="Proteomes" id="UP000787625">
    <property type="component" value="Unassembled WGS sequence"/>
</dbReference>
<sequence>MNINHITCLTLACTLAAMTSCRENREEGYRSRTDTNDWIIATLREQYLWHETLNESANRYAEPDIYFSNVLSRTGNGGRSDSYSFIDVSGDTGRLDSVTATYGLHYYTETTSGRDLAARVLAVADGSPAYIAGIRRGDWITGVNGIILTEQTLASLDRGGAATFTRATCTYDEVEETYVWTNTDTVAVAAARYADGRPFACDTTYDIGGHRIGYLKVNPGVSAGTYTGELARVLSAMSGCTDLIVDMRYCGDNDVRFVTDLAAGLLDEGMDDSPFLTLRHNDLHTDSDSTITLGDATGIHLGCSHIYAITDGDTGRTNESFIHGLMAYIDVTVIGQTSEGSNVVLGCFACPAYPQYVIYPVVAAYASADETADPSQRITPDLEADERTNEVTVYKALGDTAELMLSRAIDVVINGLPTDDEGGEPVTE</sequence>
<evidence type="ECO:0000313" key="3">
    <source>
        <dbReference type="EMBL" id="HJD53601.1"/>
    </source>
</evidence>
<protein>
    <recommendedName>
        <fullName evidence="5">Peptidase S41</fullName>
    </recommendedName>
</protein>
<dbReference type="InterPro" id="IPR029045">
    <property type="entry name" value="ClpP/crotonase-like_dom_sf"/>
</dbReference>
<dbReference type="EMBL" id="DWUP01000183">
    <property type="protein sequence ID" value="HJD53601.1"/>
    <property type="molecule type" value="Genomic_DNA"/>
</dbReference>
<evidence type="ECO:0000259" key="1">
    <source>
        <dbReference type="Pfam" id="PF17820"/>
    </source>
</evidence>
<dbReference type="InterPro" id="IPR041489">
    <property type="entry name" value="PDZ_6"/>
</dbReference>
<dbReference type="SUPFAM" id="SSF52096">
    <property type="entry name" value="ClpP/crotonase"/>
    <property type="match status" value="1"/>
</dbReference>
<reference evidence="3" key="2">
    <citation type="submission" date="2021-04" db="EMBL/GenBank/DDBJ databases">
        <authorList>
            <person name="Gilroy R."/>
        </authorList>
    </citation>
    <scope>NUCLEOTIDE SEQUENCE</scope>
    <source>
        <strain evidence="3">MalCec1-1739</strain>
    </source>
</reference>
<gene>
    <name evidence="3" type="ORF">IAA93_07760</name>
</gene>
<evidence type="ECO:0000313" key="4">
    <source>
        <dbReference type="Proteomes" id="UP000787625"/>
    </source>
</evidence>
<evidence type="ECO:0008006" key="5">
    <source>
        <dbReference type="Google" id="ProtNLM"/>
    </source>
</evidence>
<reference evidence="3" key="1">
    <citation type="journal article" date="2021" name="PeerJ">
        <title>Extensive microbial diversity within the chicken gut microbiome revealed by metagenomics and culture.</title>
        <authorList>
            <person name="Gilroy R."/>
            <person name="Ravi A."/>
            <person name="Getino M."/>
            <person name="Pursley I."/>
            <person name="Horton D.L."/>
            <person name="Alikhan N.F."/>
            <person name="Baker D."/>
            <person name="Gharbi K."/>
            <person name="Hall N."/>
            <person name="Watson M."/>
            <person name="Adriaenssens E.M."/>
            <person name="Foster-Nyarko E."/>
            <person name="Jarju S."/>
            <person name="Secka A."/>
            <person name="Antonio M."/>
            <person name="Oren A."/>
            <person name="Chaudhuri R.R."/>
            <person name="La Ragione R."/>
            <person name="Hildebrand F."/>
            <person name="Pallen M.J."/>
        </authorList>
    </citation>
    <scope>NUCLEOTIDE SEQUENCE</scope>
    <source>
        <strain evidence="3">MalCec1-1739</strain>
    </source>
</reference>
<organism evidence="3 4">
    <name type="scientific">Candidatus Avibacteroides avistercoris</name>
    <dbReference type="NCBI Taxonomy" id="2840690"/>
    <lineage>
        <taxon>Bacteria</taxon>
        <taxon>Pseudomonadati</taxon>
        <taxon>Bacteroidota</taxon>
        <taxon>Bacteroidia</taxon>
        <taxon>Bacteroidales</taxon>
        <taxon>Bacteroidaceae</taxon>
        <taxon>Bacteroidaceae incertae sedis</taxon>
        <taxon>Candidatus Avibacteroides</taxon>
    </lineage>
</organism>
<name>A0A9D2ZVH0_9BACT</name>
<dbReference type="SUPFAM" id="SSF50156">
    <property type="entry name" value="PDZ domain-like"/>
    <property type="match status" value="1"/>
</dbReference>
<dbReference type="Gene3D" id="3.30.750.170">
    <property type="match status" value="1"/>
</dbReference>
<evidence type="ECO:0000259" key="2">
    <source>
        <dbReference type="Pfam" id="PF18294"/>
    </source>
</evidence>
<accession>A0A9D2ZVH0</accession>
<feature type="domain" description="PDZ" evidence="1">
    <location>
        <begin position="120"/>
        <end position="146"/>
    </location>
</feature>
<proteinExistence type="predicted"/>
<dbReference type="Pfam" id="PF18294">
    <property type="entry name" value="Pept_S41_N"/>
    <property type="match status" value="1"/>
</dbReference>